<proteinExistence type="predicted"/>
<sequence>MSSHSHDLAALEKNIEAIHGIFKCSSEEHKAERLIGIIHNLGWTSIAEYALVAHGLENALAQAEAATKTYAALVEDAQKVGQRA</sequence>
<organism evidence="1 2">
    <name type="scientific">Caballeronia choica</name>
    <dbReference type="NCBI Taxonomy" id="326476"/>
    <lineage>
        <taxon>Bacteria</taxon>
        <taxon>Pseudomonadati</taxon>
        <taxon>Pseudomonadota</taxon>
        <taxon>Betaproteobacteria</taxon>
        <taxon>Burkholderiales</taxon>
        <taxon>Burkholderiaceae</taxon>
        <taxon>Caballeronia</taxon>
    </lineage>
</organism>
<dbReference type="OrthoDB" id="4251348at2"/>
<reference evidence="1" key="1">
    <citation type="submission" date="2016-01" db="EMBL/GenBank/DDBJ databases">
        <authorList>
            <person name="Peeters C."/>
        </authorList>
    </citation>
    <scope>NUCLEOTIDE SEQUENCE [LARGE SCALE GENOMIC DNA]</scope>
    <source>
        <strain evidence="1">LMG 22940</strain>
    </source>
</reference>
<dbReference type="Proteomes" id="UP000054770">
    <property type="component" value="Unassembled WGS sequence"/>
</dbReference>
<evidence type="ECO:0000313" key="1">
    <source>
        <dbReference type="EMBL" id="SAL79195.1"/>
    </source>
</evidence>
<gene>
    <name evidence="1" type="ORF">AWB68_05580</name>
</gene>
<dbReference type="AlphaFoldDB" id="A0A158KDR4"/>
<dbReference type="RefSeq" id="WP_087647601.1">
    <property type="nucleotide sequence ID" value="NZ_FCON02000083.1"/>
</dbReference>
<evidence type="ECO:0000313" key="2">
    <source>
        <dbReference type="Proteomes" id="UP000054770"/>
    </source>
</evidence>
<name>A0A158KDR4_9BURK</name>
<protein>
    <submittedName>
        <fullName evidence="1">Uncharacterized protein</fullName>
    </submittedName>
</protein>
<dbReference type="EMBL" id="FCON02000083">
    <property type="protein sequence ID" value="SAL79195.1"/>
    <property type="molecule type" value="Genomic_DNA"/>
</dbReference>
<comment type="caution">
    <text evidence="1">The sequence shown here is derived from an EMBL/GenBank/DDBJ whole genome shotgun (WGS) entry which is preliminary data.</text>
</comment>
<keyword evidence="2" id="KW-1185">Reference proteome</keyword>
<accession>A0A158KDR4</accession>